<feature type="domain" description="Peptidase S33 tripeptidyl aminopeptidase-like C-terminal" evidence="6">
    <location>
        <begin position="416"/>
        <end position="516"/>
    </location>
</feature>
<dbReference type="PROSITE" id="PS51257">
    <property type="entry name" value="PROKAR_LIPOPROTEIN"/>
    <property type="match status" value="1"/>
</dbReference>
<evidence type="ECO:0000256" key="3">
    <source>
        <dbReference type="ARBA" id="ARBA00022801"/>
    </source>
</evidence>
<dbReference type="AlphaFoldDB" id="A0AB38XPA6"/>
<evidence type="ECO:0000256" key="2">
    <source>
        <dbReference type="ARBA" id="ARBA00022729"/>
    </source>
</evidence>
<sequence>MVKRTGRILAASFALVTLLAGCSMGQSNQPSRQEREDHKQSAPSPQLQKFYDQRVKWGKCDPKVSSDKNLQCGTIEVPLDYSKPAGRTIKLQMARQKAAGNNPKGSLFTNPGGPGQSGIESLSGLVSGAIGSDVQKAYDLVSFDPRGVGASAPIVCSSDEQKDTWRSMDSTGDAGTDIKQVREQAAQFGQQCLDKDAELTKNLDTVSAAKDMDVMRAAVGDDKLTYVGYSYGTLLGSTYVNHFPKQSGRIVLDGVVDPKADMFDLSLGQAEHFQKSLAKFADECKEFANCPLKSKTKEGRLKDIDKFLKSLAGNPLRTSNSNRPLTQSLATEGTVAPLYNYESWPTLVDALDRAIRLHDGTQLLYLADFYASRNSDGTYSDNSFDAMSVINQLDYPVVGDAKTWAQQDAQLDKVAPVIGSTFKYGPQGAQASPIKPKPADDPTFKDAPKVVIVGNKNDPATPYKFAQSLHRQIPGSSLVTLDSWNHCGYTGISKCVNKAVEAYLLQGEQPASEVSCKLDER</sequence>
<keyword evidence="3 7" id="KW-0378">Hydrolase</keyword>
<dbReference type="KEGG" id="wne:PIG85_00595"/>
<dbReference type="InterPro" id="IPR029058">
    <property type="entry name" value="AB_hydrolase_fold"/>
</dbReference>
<dbReference type="RefSeq" id="WP_004806967.1">
    <property type="nucleotide sequence ID" value="NZ_CP116394.1"/>
</dbReference>
<evidence type="ECO:0000256" key="5">
    <source>
        <dbReference type="SAM" id="SignalP"/>
    </source>
</evidence>
<gene>
    <name evidence="7" type="ORF">PIG85_00595</name>
</gene>
<evidence type="ECO:0000256" key="1">
    <source>
        <dbReference type="ARBA" id="ARBA00010088"/>
    </source>
</evidence>
<dbReference type="InterPro" id="IPR051601">
    <property type="entry name" value="Serine_prot/Carboxylest_S33"/>
</dbReference>
<name>A0AB38XPA6_9ACTO</name>
<accession>A0AB38XPA6</accession>
<feature type="chain" id="PRO_5044238962" evidence="5">
    <location>
        <begin position="26"/>
        <end position="521"/>
    </location>
</feature>
<dbReference type="GO" id="GO:0016787">
    <property type="term" value="F:hydrolase activity"/>
    <property type="evidence" value="ECO:0007669"/>
    <property type="project" value="UniProtKB-KW"/>
</dbReference>
<organism evidence="7 8">
    <name type="scientific">Winkia neuii subsp. anitrata</name>
    <dbReference type="NCBI Taxonomy" id="29318"/>
    <lineage>
        <taxon>Bacteria</taxon>
        <taxon>Bacillati</taxon>
        <taxon>Actinomycetota</taxon>
        <taxon>Actinomycetes</taxon>
        <taxon>Actinomycetales</taxon>
        <taxon>Actinomycetaceae</taxon>
        <taxon>Winkia</taxon>
    </lineage>
</organism>
<protein>
    <submittedName>
        <fullName evidence="7">Alpha/beta hydrolase</fullName>
    </submittedName>
</protein>
<dbReference type="PANTHER" id="PTHR43248:SF29">
    <property type="entry name" value="TRIPEPTIDYL AMINOPEPTIDASE"/>
    <property type="match status" value="1"/>
</dbReference>
<feature type="region of interest" description="Disordered" evidence="4">
    <location>
        <begin position="25"/>
        <end position="47"/>
    </location>
</feature>
<dbReference type="PANTHER" id="PTHR43248">
    <property type="entry name" value="2-SUCCINYL-6-HYDROXY-2,4-CYCLOHEXADIENE-1-CARBOXYLATE SYNTHASE"/>
    <property type="match status" value="1"/>
</dbReference>
<dbReference type="Proteomes" id="UP001211044">
    <property type="component" value="Chromosome"/>
</dbReference>
<dbReference type="EMBL" id="CP116394">
    <property type="protein sequence ID" value="WCE46177.1"/>
    <property type="molecule type" value="Genomic_DNA"/>
</dbReference>
<evidence type="ECO:0000259" key="6">
    <source>
        <dbReference type="Pfam" id="PF08386"/>
    </source>
</evidence>
<dbReference type="SUPFAM" id="SSF53474">
    <property type="entry name" value="alpha/beta-Hydrolases"/>
    <property type="match status" value="2"/>
</dbReference>
<proteinExistence type="inferred from homology"/>
<comment type="similarity">
    <text evidence="1">Belongs to the peptidase S33 family.</text>
</comment>
<evidence type="ECO:0000313" key="8">
    <source>
        <dbReference type="Proteomes" id="UP001211044"/>
    </source>
</evidence>
<keyword evidence="2 5" id="KW-0732">Signal</keyword>
<dbReference type="Pfam" id="PF08386">
    <property type="entry name" value="Abhydrolase_4"/>
    <property type="match status" value="1"/>
</dbReference>
<dbReference type="InterPro" id="IPR013595">
    <property type="entry name" value="Pept_S33_TAP-like_C"/>
</dbReference>
<evidence type="ECO:0000313" key="7">
    <source>
        <dbReference type="EMBL" id="WCE46177.1"/>
    </source>
</evidence>
<evidence type="ECO:0000256" key="4">
    <source>
        <dbReference type="SAM" id="MobiDB-lite"/>
    </source>
</evidence>
<feature type="signal peptide" evidence="5">
    <location>
        <begin position="1"/>
        <end position="25"/>
    </location>
</feature>
<reference evidence="7" key="1">
    <citation type="submission" date="2023-01" db="EMBL/GenBank/DDBJ databases">
        <title>Comparative Genomic Analysis of the Clinically-Derived Winkia Strain NY0527 Provides Evidence into the Taxonomic Reassignment of Winkia neuii and Characterizes Their Virulence Traits.</title>
        <authorList>
            <person name="Cai X."/>
            <person name="Peng Y."/>
            <person name="Li M."/>
            <person name="Qiu Y."/>
            <person name="Wang Y."/>
            <person name="Xu L."/>
            <person name="Hou Q."/>
        </authorList>
    </citation>
    <scope>NUCLEOTIDE SEQUENCE</scope>
    <source>
        <strain evidence="7">NY0527</strain>
    </source>
</reference>
<dbReference type="Gene3D" id="3.40.50.1820">
    <property type="entry name" value="alpha/beta hydrolase"/>
    <property type="match status" value="1"/>
</dbReference>